<dbReference type="RefSeq" id="WP_192376298.1">
    <property type="nucleotide sequence ID" value="NZ_CAJHIV010000001.1"/>
</dbReference>
<sequence length="68" mass="7859">MGDIQNSTVLLAALALFFAADMPPTIRQHFLQQQQDLIGAFMRYREDIFGFWRQGAGERLPWETEISN</sequence>
<gene>
    <name evidence="1" type="ORF">IE877_19660</name>
</gene>
<reference evidence="1 2" key="1">
    <citation type="submission" date="2020-09" db="EMBL/GenBank/DDBJ databases">
        <title>Methylomonas albis sp. nov. and Methylomonas fluvii sp. nov.: Two cold-adapted methanotrophs from the River Elbe and an amended description of Methylovulum psychrotolerans strain Eb1.</title>
        <authorList>
            <person name="Bussmann I.K."/>
            <person name="Klings K.-W."/>
            <person name="Warnstedt J."/>
            <person name="Hoppert M."/>
            <person name="Saborowski A."/>
            <person name="Horn F."/>
            <person name="Liebner S."/>
        </authorList>
    </citation>
    <scope>NUCLEOTIDE SEQUENCE [LARGE SCALE GENOMIC DNA]</scope>
    <source>
        <strain evidence="1 2">EbA</strain>
    </source>
</reference>
<comment type="caution">
    <text evidence="1">The sequence shown here is derived from an EMBL/GenBank/DDBJ whole genome shotgun (WGS) entry which is preliminary data.</text>
</comment>
<protein>
    <submittedName>
        <fullName evidence="1">Uncharacterized protein</fullName>
    </submittedName>
</protein>
<name>A0ABR9D556_9GAMM</name>
<organism evidence="1 2">
    <name type="scientific">Methylomonas albis</name>
    <dbReference type="NCBI Taxonomy" id="1854563"/>
    <lineage>
        <taxon>Bacteria</taxon>
        <taxon>Pseudomonadati</taxon>
        <taxon>Pseudomonadota</taxon>
        <taxon>Gammaproteobacteria</taxon>
        <taxon>Methylococcales</taxon>
        <taxon>Methylococcaceae</taxon>
        <taxon>Methylomonas</taxon>
    </lineage>
</organism>
<evidence type="ECO:0000313" key="1">
    <source>
        <dbReference type="EMBL" id="MBD9358060.1"/>
    </source>
</evidence>
<evidence type="ECO:0000313" key="2">
    <source>
        <dbReference type="Proteomes" id="UP000652176"/>
    </source>
</evidence>
<dbReference type="EMBL" id="JACXSS010000001">
    <property type="protein sequence ID" value="MBD9358060.1"/>
    <property type="molecule type" value="Genomic_DNA"/>
</dbReference>
<accession>A0ABR9D556</accession>
<keyword evidence="2" id="KW-1185">Reference proteome</keyword>
<proteinExistence type="predicted"/>
<dbReference type="Proteomes" id="UP000652176">
    <property type="component" value="Unassembled WGS sequence"/>
</dbReference>